<protein>
    <submittedName>
        <fullName evidence="2">MSP domain-containing protein</fullName>
    </submittedName>
</protein>
<dbReference type="InterPro" id="IPR013783">
    <property type="entry name" value="Ig-like_fold"/>
</dbReference>
<dbReference type="WBParaSite" id="Hba_07001">
    <property type="protein sequence ID" value="Hba_07001"/>
    <property type="gene ID" value="Hba_07001"/>
</dbReference>
<dbReference type="AlphaFoldDB" id="A0A1I7WPD2"/>
<reference evidence="2" key="1">
    <citation type="submission" date="2016-11" db="UniProtKB">
        <authorList>
            <consortium name="WormBaseParasite"/>
        </authorList>
    </citation>
    <scope>IDENTIFICATION</scope>
</reference>
<name>A0A1I7WPD2_HETBA</name>
<accession>A0A1I7WPD2</accession>
<dbReference type="SUPFAM" id="SSF49354">
    <property type="entry name" value="PapD-like"/>
    <property type="match status" value="1"/>
</dbReference>
<keyword evidence="1" id="KW-1185">Reference proteome</keyword>
<sequence length="159" mass="18644">MLMNGQTTSDTDNFHDLLKNRVSEYSPDEELLCSPRWLFFHSSTDYKNPLCTRFTITNTDQFSVAWCIKAKEKIMRLSQGHGLLKPGEKQELTVGKQSKQITLKLIKMTQTIYFQLYIISSDDWPRDSSEYTMKRIKLVVESLRIPEYIQSKNKIVRLN</sequence>
<evidence type="ECO:0000313" key="2">
    <source>
        <dbReference type="WBParaSite" id="Hba_07001"/>
    </source>
</evidence>
<dbReference type="Gene3D" id="2.60.40.10">
    <property type="entry name" value="Immunoglobulins"/>
    <property type="match status" value="1"/>
</dbReference>
<dbReference type="Proteomes" id="UP000095283">
    <property type="component" value="Unplaced"/>
</dbReference>
<evidence type="ECO:0000313" key="1">
    <source>
        <dbReference type="Proteomes" id="UP000095283"/>
    </source>
</evidence>
<dbReference type="InterPro" id="IPR008962">
    <property type="entry name" value="PapD-like_sf"/>
</dbReference>
<organism evidence="1 2">
    <name type="scientific">Heterorhabditis bacteriophora</name>
    <name type="common">Entomopathogenic nematode worm</name>
    <dbReference type="NCBI Taxonomy" id="37862"/>
    <lineage>
        <taxon>Eukaryota</taxon>
        <taxon>Metazoa</taxon>
        <taxon>Ecdysozoa</taxon>
        <taxon>Nematoda</taxon>
        <taxon>Chromadorea</taxon>
        <taxon>Rhabditida</taxon>
        <taxon>Rhabditina</taxon>
        <taxon>Rhabditomorpha</taxon>
        <taxon>Strongyloidea</taxon>
        <taxon>Heterorhabditidae</taxon>
        <taxon>Heterorhabditis</taxon>
    </lineage>
</organism>
<proteinExistence type="predicted"/>